<name>A0A310SDU5_9HYME</name>
<accession>A0A310SDU5</accession>
<dbReference type="CDD" id="cd01898">
    <property type="entry name" value="Obg"/>
    <property type="match status" value="1"/>
</dbReference>
<proteinExistence type="predicted"/>
<dbReference type="InterPro" id="IPR045086">
    <property type="entry name" value="OBG_GTPase"/>
</dbReference>
<dbReference type="InterPro" id="IPR036726">
    <property type="entry name" value="GTP1_OBG_dom_sf"/>
</dbReference>
<dbReference type="Gene3D" id="2.70.210.12">
    <property type="entry name" value="GTP1/OBG domain"/>
    <property type="match status" value="1"/>
</dbReference>
<gene>
    <name evidence="5" type="ORF">WN48_10287</name>
</gene>
<dbReference type="GO" id="GO:0005739">
    <property type="term" value="C:mitochondrion"/>
    <property type="evidence" value="ECO:0007669"/>
    <property type="project" value="TreeGrafter"/>
</dbReference>
<dbReference type="GO" id="GO:0003924">
    <property type="term" value="F:GTPase activity"/>
    <property type="evidence" value="ECO:0007669"/>
    <property type="project" value="InterPro"/>
</dbReference>
<dbReference type="InterPro" id="IPR006169">
    <property type="entry name" value="GTP1_OBG_dom"/>
</dbReference>
<dbReference type="Proteomes" id="UP000250275">
    <property type="component" value="Unassembled WGS sequence"/>
</dbReference>
<evidence type="ECO:0000259" key="4">
    <source>
        <dbReference type="PROSITE" id="PS51883"/>
    </source>
</evidence>
<organism evidence="5 6">
    <name type="scientific">Eufriesea mexicana</name>
    <dbReference type="NCBI Taxonomy" id="516756"/>
    <lineage>
        <taxon>Eukaryota</taxon>
        <taxon>Metazoa</taxon>
        <taxon>Ecdysozoa</taxon>
        <taxon>Arthropoda</taxon>
        <taxon>Hexapoda</taxon>
        <taxon>Insecta</taxon>
        <taxon>Pterygota</taxon>
        <taxon>Neoptera</taxon>
        <taxon>Endopterygota</taxon>
        <taxon>Hymenoptera</taxon>
        <taxon>Apocrita</taxon>
        <taxon>Aculeata</taxon>
        <taxon>Apoidea</taxon>
        <taxon>Anthophila</taxon>
        <taxon>Apidae</taxon>
        <taxon>Eufriesea</taxon>
    </lineage>
</organism>
<dbReference type="InterPro" id="IPR027417">
    <property type="entry name" value="P-loop_NTPase"/>
</dbReference>
<dbReference type="OrthoDB" id="347018at2759"/>
<keyword evidence="1" id="KW-0547">Nucleotide-binding</keyword>
<evidence type="ECO:0000313" key="6">
    <source>
        <dbReference type="Proteomes" id="UP000250275"/>
    </source>
</evidence>
<dbReference type="PRINTS" id="PR00326">
    <property type="entry name" value="GTP1OBG"/>
</dbReference>
<protein>
    <submittedName>
        <fullName evidence="5">GTP-binding protein 10 like protein</fullName>
    </submittedName>
</protein>
<keyword evidence="6" id="KW-1185">Reference proteome</keyword>
<dbReference type="EMBL" id="KQ760869">
    <property type="protein sequence ID" value="OAD58742.1"/>
    <property type="molecule type" value="Genomic_DNA"/>
</dbReference>
<dbReference type="Gene3D" id="3.40.50.300">
    <property type="entry name" value="P-loop containing nucleotide triphosphate hydrolases"/>
    <property type="match status" value="1"/>
</dbReference>
<evidence type="ECO:0000259" key="3">
    <source>
        <dbReference type="PROSITE" id="PS51710"/>
    </source>
</evidence>
<dbReference type="Pfam" id="PF01926">
    <property type="entry name" value="MMR_HSR1"/>
    <property type="match status" value="1"/>
</dbReference>
<evidence type="ECO:0000256" key="2">
    <source>
        <dbReference type="ARBA" id="ARBA00023134"/>
    </source>
</evidence>
<feature type="domain" description="Obg" evidence="4">
    <location>
        <begin position="66"/>
        <end position="201"/>
    </location>
</feature>
<dbReference type="PANTHER" id="PTHR11702:SF43">
    <property type="entry name" value="GTP-BINDING PROTEIN 10"/>
    <property type="match status" value="1"/>
</dbReference>
<reference evidence="5 6" key="1">
    <citation type="submission" date="2015-07" db="EMBL/GenBank/DDBJ databases">
        <title>The genome of Eufriesea mexicana.</title>
        <authorList>
            <person name="Pan H."/>
            <person name="Kapheim K."/>
        </authorList>
    </citation>
    <scope>NUCLEOTIDE SEQUENCE [LARGE SCALE GENOMIC DNA]</scope>
    <source>
        <strain evidence="5">0111107269</strain>
        <tissue evidence="5">Whole body</tissue>
    </source>
</reference>
<dbReference type="PROSITE" id="PS51883">
    <property type="entry name" value="OBG"/>
    <property type="match status" value="1"/>
</dbReference>
<sequence length="429" mass="47988">MKRTAKICCFSTSESAPQQVNLPPIAKEFVERIIDEIDDKSTKKRGKYIEDQNIRTARLPRKYKRQGLIDSLRIQVIGGSGGSGLPKYGGLGGEGGNVYLVAKEGLTLRSVKYKLKDTKLKAGTGGDSTKKGLIGIPGTDLDIYVPLGITIYDENRIKLGEINSKNTKLMVAKGGTGGCEITGYCGRKGEKRNIVLDLQLLADVGLIGFPNAGKSTFLNAVSRAKPKIANYPFTTIKPQIGTIQFSDYRQISVADLPGLIEDAHINKGMGHKFLKHIERTKLLLFIVDIQGCQVSSKFKYRSCLETVLLLNKEIELYNPDLLDRPAMIIINKMDTEGANEIYNEIKPKLHNLTEFSSEFDESIQPKRVLQFDDILTTSLILKNATEVQDIKKKIRYVIDKYEEQKIHSNDDNLNIEIKRQIQQYTPTFV</sequence>
<dbReference type="GO" id="GO:0005525">
    <property type="term" value="F:GTP binding"/>
    <property type="evidence" value="ECO:0007669"/>
    <property type="project" value="UniProtKB-KW"/>
</dbReference>
<dbReference type="SUPFAM" id="SSF82051">
    <property type="entry name" value="Obg GTP-binding protein N-terminal domain"/>
    <property type="match status" value="1"/>
</dbReference>
<dbReference type="GO" id="GO:0042254">
    <property type="term" value="P:ribosome biogenesis"/>
    <property type="evidence" value="ECO:0007669"/>
    <property type="project" value="UniProtKB-UniRule"/>
</dbReference>
<dbReference type="AlphaFoldDB" id="A0A310SDU5"/>
<dbReference type="PANTHER" id="PTHR11702">
    <property type="entry name" value="DEVELOPMENTALLY REGULATED GTP-BINDING PROTEIN-RELATED"/>
    <property type="match status" value="1"/>
</dbReference>
<keyword evidence="2" id="KW-0342">GTP-binding</keyword>
<evidence type="ECO:0000256" key="1">
    <source>
        <dbReference type="ARBA" id="ARBA00022741"/>
    </source>
</evidence>
<dbReference type="Pfam" id="PF01018">
    <property type="entry name" value="GTP1_OBG"/>
    <property type="match status" value="1"/>
</dbReference>
<feature type="domain" description="OBG-type G" evidence="3">
    <location>
        <begin position="202"/>
        <end position="375"/>
    </location>
</feature>
<dbReference type="SUPFAM" id="SSF52540">
    <property type="entry name" value="P-loop containing nucleoside triphosphate hydrolases"/>
    <property type="match status" value="1"/>
</dbReference>
<dbReference type="InterPro" id="IPR031167">
    <property type="entry name" value="G_OBG"/>
</dbReference>
<dbReference type="InterPro" id="IPR006073">
    <property type="entry name" value="GTP-bd"/>
</dbReference>
<dbReference type="PROSITE" id="PS51710">
    <property type="entry name" value="G_OBG"/>
    <property type="match status" value="1"/>
</dbReference>
<evidence type="ECO:0000313" key="5">
    <source>
        <dbReference type="EMBL" id="OAD58742.1"/>
    </source>
</evidence>